<evidence type="ECO:0000259" key="1">
    <source>
        <dbReference type="Pfam" id="PF05050"/>
    </source>
</evidence>
<evidence type="ECO:0000313" key="2">
    <source>
        <dbReference type="EMBL" id="HGB14505.1"/>
    </source>
</evidence>
<dbReference type="EMBL" id="DTHB01000039">
    <property type="protein sequence ID" value="HGB14505.1"/>
    <property type="molecule type" value="Genomic_DNA"/>
</dbReference>
<accession>A0A7C3SKB3</accession>
<feature type="domain" description="Methyltransferase FkbM" evidence="1">
    <location>
        <begin position="7"/>
        <end position="38"/>
    </location>
</feature>
<gene>
    <name evidence="2" type="ORF">ENV62_04615</name>
</gene>
<dbReference type="SUPFAM" id="SSF53335">
    <property type="entry name" value="S-adenosyl-L-methionine-dependent methyltransferases"/>
    <property type="match status" value="1"/>
</dbReference>
<dbReference type="Gene3D" id="3.40.50.150">
    <property type="entry name" value="Vaccinia Virus protein VP39"/>
    <property type="match status" value="1"/>
</dbReference>
<dbReference type="Pfam" id="PF05050">
    <property type="entry name" value="Methyltransf_21"/>
    <property type="match status" value="1"/>
</dbReference>
<organism evidence="2">
    <name type="scientific">Desulfobacca acetoxidans</name>
    <dbReference type="NCBI Taxonomy" id="60893"/>
    <lineage>
        <taxon>Bacteria</taxon>
        <taxon>Pseudomonadati</taxon>
        <taxon>Thermodesulfobacteriota</taxon>
        <taxon>Desulfobaccia</taxon>
        <taxon>Desulfobaccales</taxon>
        <taxon>Desulfobaccaceae</taxon>
        <taxon>Desulfobacca</taxon>
    </lineage>
</organism>
<dbReference type="AlphaFoldDB" id="A0A7C3SKB3"/>
<comment type="caution">
    <text evidence="2">The sequence shown here is derived from an EMBL/GenBank/DDBJ whole genome shotgun (WGS) entry which is preliminary data.</text>
</comment>
<proteinExistence type="predicted"/>
<reference evidence="2" key="1">
    <citation type="journal article" date="2020" name="mSystems">
        <title>Genome- and Community-Level Interaction Insights into Carbon Utilization and Element Cycling Functions of Hydrothermarchaeota in Hydrothermal Sediment.</title>
        <authorList>
            <person name="Zhou Z."/>
            <person name="Liu Y."/>
            <person name="Xu W."/>
            <person name="Pan J."/>
            <person name="Luo Z.H."/>
            <person name="Li M."/>
        </authorList>
    </citation>
    <scope>NUCLEOTIDE SEQUENCE [LARGE SCALE GENOMIC DNA]</scope>
    <source>
        <strain evidence="2">SpSt-776</strain>
    </source>
</reference>
<dbReference type="InterPro" id="IPR029063">
    <property type="entry name" value="SAM-dependent_MTases_sf"/>
</dbReference>
<name>A0A7C3SKB3_9BACT</name>
<sequence length="65" mass="7351">MQDKGFAIECISIPTILKQFSLDRVDILKMDIEGAEKAINAMASRRHGTGVWSRSASRASWWPSW</sequence>
<dbReference type="InterPro" id="IPR006342">
    <property type="entry name" value="FkbM_mtfrase"/>
</dbReference>
<protein>
    <recommendedName>
        <fullName evidence="1">Methyltransferase FkbM domain-containing protein</fullName>
    </recommendedName>
</protein>